<proteinExistence type="predicted"/>
<dbReference type="AlphaFoldDB" id="A0A8S9Q7W6"/>
<evidence type="ECO:0000256" key="1">
    <source>
        <dbReference type="SAM" id="MobiDB-lite"/>
    </source>
</evidence>
<dbReference type="Proteomes" id="UP000712600">
    <property type="component" value="Unassembled WGS sequence"/>
</dbReference>
<sequence>MHHLLKSDMSASFSIRLGEKRGTPSKSSWNSFRVLLELLQSPLGTPSESSWNSFRVLLELLQSTYISVPGTTMKKRFLGSSKKEPANSHTSHNLRGKYRSTPSKQQRSIV</sequence>
<name>A0A8S9Q7W6_BRACR</name>
<evidence type="ECO:0000313" key="2">
    <source>
        <dbReference type="EMBL" id="KAF3526776.1"/>
    </source>
</evidence>
<organism evidence="2 3">
    <name type="scientific">Brassica cretica</name>
    <name type="common">Mustard</name>
    <dbReference type="NCBI Taxonomy" id="69181"/>
    <lineage>
        <taxon>Eukaryota</taxon>
        <taxon>Viridiplantae</taxon>
        <taxon>Streptophyta</taxon>
        <taxon>Embryophyta</taxon>
        <taxon>Tracheophyta</taxon>
        <taxon>Spermatophyta</taxon>
        <taxon>Magnoliopsida</taxon>
        <taxon>eudicotyledons</taxon>
        <taxon>Gunneridae</taxon>
        <taxon>Pentapetalae</taxon>
        <taxon>rosids</taxon>
        <taxon>malvids</taxon>
        <taxon>Brassicales</taxon>
        <taxon>Brassicaceae</taxon>
        <taxon>Brassiceae</taxon>
        <taxon>Brassica</taxon>
    </lineage>
</organism>
<evidence type="ECO:0000313" key="3">
    <source>
        <dbReference type="Proteomes" id="UP000712600"/>
    </source>
</evidence>
<protein>
    <submittedName>
        <fullName evidence="2">Uncharacterized protein</fullName>
    </submittedName>
</protein>
<feature type="compositionally biased region" description="Polar residues" evidence="1">
    <location>
        <begin position="100"/>
        <end position="110"/>
    </location>
</feature>
<comment type="caution">
    <text evidence="2">The sequence shown here is derived from an EMBL/GenBank/DDBJ whole genome shotgun (WGS) entry which is preliminary data.</text>
</comment>
<dbReference type="EMBL" id="QGKX02001347">
    <property type="protein sequence ID" value="KAF3526776.1"/>
    <property type="molecule type" value="Genomic_DNA"/>
</dbReference>
<reference evidence="2" key="1">
    <citation type="submission" date="2019-12" db="EMBL/GenBank/DDBJ databases">
        <title>Genome sequencing and annotation of Brassica cretica.</title>
        <authorList>
            <person name="Studholme D.J."/>
            <person name="Sarris P."/>
        </authorList>
    </citation>
    <scope>NUCLEOTIDE SEQUENCE</scope>
    <source>
        <strain evidence="2">PFS-109/04</strain>
        <tissue evidence="2">Leaf</tissue>
    </source>
</reference>
<gene>
    <name evidence="2" type="ORF">F2Q69_00045960</name>
</gene>
<feature type="region of interest" description="Disordered" evidence="1">
    <location>
        <begin position="76"/>
        <end position="110"/>
    </location>
</feature>
<accession>A0A8S9Q7W6</accession>